<evidence type="ECO:0000313" key="2">
    <source>
        <dbReference type="Proteomes" id="UP000321436"/>
    </source>
</evidence>
<evidence type="ECO:0000313" key="1">
    <source>
        <dbReference type="EMBL" id="GEP97020.1"/>
    </source>
</evidence>
<dbReference type="RefSeq" id="WP_146864206.1">
    <property type="nucleotide sequence ID" value="NZ_BKAU01000004.1"/>
</dbReference>
<organism evidence="1 2">
    <name type="scientific">Chitinophaga cymbidii</name>
    <dbReference type="NCBI Taxonomy" id="1096750"/>
    <lineage>
        <taxon>Bacteria</taxon>
        <taxon>Pseudomonadati</taxon>
        <taxon>Bacteroidota</taxon>
        <taxon>Chitinophagia</taxon>
        <taxon>Chitinophagales</taxon>
        <taxon>Chitinophagaceae</taxon>
        <taxon>Chitinophaga</taxon>
    </lineage>
</organism>
<gene>
    <name evidence="1" type="ORF">CCY01nite_32800</name>
</gene>
<name>A0A512RMV6_9BACT</name>
<reference evidence="1 2" key="1">
    <citation type="submission" date="2019-07" db="EMBL/GenBank/DDBJ databases">
        <title>Whole genome shotgun sequence of Chitinophaga cymbidii NBRC 109752.</title>
        <authorList>
            <person name="Hosoyama A."/>
            <person name="Uohara A."/>
            <person name="Ohji S."/>
            <person name="Ichikawa N."/>
        </authorList>
    </citation>
    <scope>NUCLEOTIDE SEQUENCE [LARGE SCALE GENOMIC DNA]</scope>
    <source>
        <strain evidence="1 2">NBRC 109752</strain>
    </source>
</reference>
<dbReference type="AlphaFoldDB" id="A0A512RMV6"/>
<dbReference type="EMBL" id="BKAU01000004">
    <property type="protein sequence ID" value="GEP97020.1"/>
    <property type="molecule type" value="Genomic_DNA"/>
</dbReference>
<proteinExistence type="predicted"/>
<accession>A0A512RMV6</accession>
<dbReference type="OrthoDB" id="959050at2"/>
<keyword evidence="2" id="KW-1185">Reference proteome</keyword>
<dbReference type="Proteomes" id="UP000321436">
    <property type="component" value="Unassembled WGS sequence"/>
</dbReference>
<sequence>MKVFITEEFLISSIQNEFSAIYPHLKLKFYVNPHGIYEGSAKNEELAPSTPIDEIRNIHTAAWIDMGKNQTAAGLESEFARLLGLNAQVFRKSGNVWLETTATDGRTLGELEASAAGSQFVTALPETDQNDMS</sequence>
<comment type="caution">
    <text evidence="1">The sequence shown here is derived from an EMBL/GenBank/DDBJ whole genome shotgun (WGS) entry which is preliminary data.</text>
</comment>
<protein>
    <submittedName>
        <fullName evidence="1">Uncharacterized protein</fullName>
    </submittedName>
</protein>